<gene>
    <name evidence="1" type="ORF">RRG08_047795</name>
</gene>
<organism evidence="1 2">
    <name type="scientific">Elysia crispata</name>
    <name type="common">lettuce slug</name>
    <dbReference type="NCBI Taxonomy" id="231223"/>
    <lineage>
        <taxon>Eukaryota</taxon>
        <taxon>Metazoa</taxon>
        <taxon>Spiralia</taxon>
        <taxon>Lophotrochozoa</taxon>
        <taxon>Mollusca</taxon>
        <taxon>Gastropoda</taxon>
        <taxon>Heterobranchia</taxon>
        <taxon>Euthyneura</taxon>
        <taxon>Panpulmonata</taxon>
        <taxon>Sacoglossa</taxon>
        <taxon>Placobranchoidea</taxon>
        <taxon>Plakobranchidae</taxon>
        <taxon>Elysia</taxon>
    </lineage>
</organism>
<keyword evidence="2" id="KW-1185">Reference proteome</keyword>
<evidence type="ECO:0000313" key="2">
    <source>
        <dbReference type="Proteomes" id="UP001283361"/>
    </source>
</evidence>
<name>A0AAE0Y3C9_9GAST</name>
<sequence>MRTCQRGPTNEDLPERTCHSDSIIWGRKVQPGLTSDTQHATLLARQPQLTWEEATEDWFGGSSNRGGIIPRFPFLFPIWLLLDARVAPVLDVFVLTVEWHGQKHQAFVHEQLASTMLFVNSPQSESPATGSQGQRMCRLLMLGQPGY</sequence>
<dbReference type="Proteomes" id="UP001283361">
    <property type="component" value="Unassembled WGS sequence"/>
</dbReference>
<dbReference type="EMBL" id="JAWDGP010007030">
    <property type="protein sequence ID" value="KAK3731100.1"/>
    <property type="molecule type" value="Genomic_DNA"/>
</dbReference>
<comment type="caution">
    <text evidence="1">The sequence shown here is derived from an EMBL/GenBank/DDBJ whole genome shotgun (WGS) entry which is preliminary data.</text>
</comment>
<reference evidence="1" key="1">
    <citation type="journal article" date="2023" name="G3 (Bethesda)">
        <title>A reference genome for the long-term kleptoplast-retaining sea slug Elysia crispata morphotype clarki.</title>
        <authorList>
            <person name="Eastman K.E."/>
            <person name="Pendleton A.L."/>
            <person name="Shaikh M.A."/>
            <person name="Suttiyut T."/>
            <person name="Ogas R."/>
            <person name="Tomko P."/>
            <person name="Gavelis G."/>
            <person name="Widhalm J.R."/>
            <person name="Wisecaver J.H."/>
        </authorList>
    </citation>
    <scope>NUCLEOTIDE SEQUENCE</scope>
    <source>
        <strain evidence="1">ECLA1</strain>
    </source>
</reference>
<accession>A0AAE0Y3C9</accession>
<proteinExistence type="predicted"/>
<dbReference type="AlphaFoldDB" id="A0AAE0Y3C9"/>
<protein>
    <submittedName>
        <fullName evidence="1">Uncharacterized protein</fullName>
    </submittedName>
</protein>
<evidence type="ECO:0000313" key="1">
    <source>
        <dbReference type="EMBL" id="KAK3731100.1"/>
    </source>
</evidence>